<dbReference type="eggNOG" id="COG2244">
    <property type="taxonomic scope" value="Bacteria"/>
</dbReference>
<evidence type="ECO:0000313" key="7">
    <source>
        <dbReference type="EMBL" id="CDB45775.1"/>
    </source>
</evidence>
<keyword evidence="5 6" id="KW-0472">Membrane</keyword>
<comment type="caution">
    <text evidence="7">The sequence shown here is derived from an EMBL/GenBank/DDBJ whole genome shotgun (WGS) entry which is preliminary data.</text>
</comment>
<dbReference type="STRING" id="1262914.BN533_00900"/>
<name>R6I8X5_9FIRM</name>
<feature type="transmembrane region" description="Helical" evidence="6">
    <location>
        <begin position="12"/>
        <end position="32"/>
    </location>
</feature>
<sequence>MARVEQARKNIKYSTIAYILKITLQFVVRLVFVKSLPIEYLGINGLLSNFLSMLSLAELGVGPAIIYSLYQPLAKKDTATIKALIALFKKAYTAIGLFIIGTGICLLPWLDWFIKGNTVTDIHWFYLVFLLNTGISYFYSYKRNLLIADQKQYINSIYQSSGQIALAVLQIMFLLVYPSYLIYIILMLLVTVSENYAVAKKTDGVYPYLQEKNVQVLSADIKNTILKNIKAMIAHKIGGMTVFSTANLILSKFVGLTAVGLYSNYYLVIAASNSFAGQFFASITASIGNLIVLERNQKKVDIFKVTEFIVAWQALIIVCGFFTLLNPLIELWLGKQFLFDEVVVTWLIINFYLTYMRMAVNAFKDASGLYWNDRYKPLAESVINLIASVYLTIHYGVIGVIWGGIISTLLTCFWVEPYVLFRNSIEIKLKDYFKDYFKYAAVTLLTSVVSKWLYTKLFIEVTIINFVLGVVLCLVVTNAVWVLVFRKREEMVYLHNIARDKFGMKFL</sequence>
<dbReference type="PANTHER" id="PTHR30250:SF26">
    <property type="entry name" value="PSMA PROTEIN"/>
    <property type="match status" value="1"/>
</dbReference>
<dbReference type="HOGENOM" id="CLU_040274_1_0_9"/>
<evidence type="ECO:0008006" key="8">
    <source>
        <dbReference type="Google" id="ProtNLM"/>
    </source>
</evidence>
<comment type="subcellular location">
    <subcellularLocation>
        <location evidence="1">Cell membrane</location>
        <topology evidence="1">Multi-pass membrane protein</topology>
    </subcellularLocation>
</comment>
<dbReference type="GO" id="GO:0005886">
    <property type="term" value="C:plasma membrane"/>
    <property type="evidence" value="ECO:0007669"/>
    <property type="project" value="UniProtKB-SubCell"/>
</dbReference>
<keyword evidence="4 6" id="KW-1133">Transmembrane helix</keyword>
<feature type="transmembrane region" description="Helical" evidence="6">
    <location>
        <begin position="180"/>
        <end position="199"/>
    </location>
</feature>
<dbReference type="InterPro" id="IPR050833">
    <property type="entry name" value="Poly_Biosynth_Transport"/>
</dbReference>
<evidence type="ECO:0000256" key="6">
    <source>
        <dbReference type="SAM" id="Phobius"/>
    </source>
</evidence>
<evidence type="ECO:0000256" key="5">
    <source>
        <dbReference type="ARBA" id="ARBA00023136"/>
    </source>
</evidence>
<proteinExistence type="predicted"/>
<feature type="transmembrane region" description="Helical" evidence="6">
    <location>
        <begin position="91"/>
        <end position="110"/>
    </location>
</feature>
<keyword evidence="3 6" id="KW-0812">Transmembrane</keyword>
<reference evidence="7" key="1">
    <citation type="submission" date="2012-11" db="EMBL/GenBank/DDBJ databases">
        <title>Dependencies among metagenomic species, viruses, plasmids and units of genetic variation.</title>
        <authorList>
            <person name="Nielsen H.B."/>
            <person name="Almeida M."/>
            <person name="Juncker A.S."/>
            <person name="Rasmussen S."/>
            <person name="Li J."/>
            <person name="Sunagawa S."/>
            <person name="Plichta D."/>
            <person name="Gautier L."/>
            <person name="Le Chatelier E."/>
            <person name="Peletier E."/>
            <person name="Bonde I."/>
            <person name="Nielsen T."/>
            <person name="Manichanh C."/>
            <person name="Arumugam M."/>
            <person name="Batto J."/>
            <person name="Santos M.B.Q.D."/>
            <person name="Blom N."/>
            <person name="Borruel N."/>
            <person name="Burgdorf K.S."/>
            <person name="Boumezbeur F."/>
            <person name="Casellas F."/>
            <person name="Dore J."/>
            <person name="Guarner F."/>
            <person name="Hansen T."/>
            <person name="Hildebrand F."/>
            <person name="Kaas R.S."/>
            <person name="Kennedy S."/>
            <person name="Kristiansen K."/>
            <person name="Kultima J.R."/>
            <person name="Leonard P."/>
            <person name="Levenez F."/>
            <person name="Lund O."/>
            <person name="Moumen B."/>
            <person name="Le Paslier D."/>
            <person name="Pons N."/>
            <person name="Pedersen O."/>
            <person name="Prifti E."/>
            <person name="Qin J."/>
            <person name="Raes J."/>
            <person name="Tap J."/>
            <person name="Tims S."/>
            <person name="Ussery D.W."/>
            <person name="Yamada T."/>
            <person name="MetaHit consortium"/>
            <person name="Renault P."/>
            <person name="Sicheritz-Ponten T."/>
            <person name="Bork P."/>
            <person name="Wang J."/>
            <person name="Brunak S."/>
            <person name="Ehrlich S.D."/>
        </authorList>
    </citation>
    <scope>NUCLEOTIDE SEQUENCE [LARGE SCALE GENOMIC DNA]</scope>
</reference>
<dbReference type="EMBL" id="CBDS010000056">
    <property type="protein sequence ID" value="CDB45775.1"/>
    <property type="molecule type" value="Genomic_DNA"/>
</dbReference>
<feature type="transmembrane region" description="Helical" evidence="6">
    <location>
        <begin position="52"/>
        <end position="70"/>
    </location>
</feature>
<dbReference type="PANTHER" id="PTHR30250">
    <property type="entry name" value="PST FAMILY PREDICTED COLANIC ACID TRANSPORTER"/>
    <property type="match status" value="1"/>
</dbReference>
<feature type="transmembrane region" description="Helical" evidence="6">
    <location>
        <begin position="265"/>
        <end position="293"/>
    </location>
</feature>
<dbReference type="AlphaFoldDB" id="R6I8X5"/>
<feature type="transmembrane region" description="Helical" evidence="6">
    <location>
        <begin position="337"/>
        <end position="355"/>
    </location>
</feature>
<keyword evidence="2" id="KW-1003">Cell membrane</keyword>
<accession>R6I8X5</accession>
<organism evidence="7">
    <name type="scientific">Phascolarctobacterium faecium</name>
    <dbReference type="NCBI Taxonomy" id="33025"/>
    <lineage>
        <taxon>Bacteria</taxon>
        <taxon>Bacillati</taxon>
        <taxon>Bacillota</taxon>
        <taxon>Negativicutes</taxon>
        <taxon>Acidaminococcales</taxon>
        <taxon>Acidaminococcaceae</taxon>
        <taxon>Phascolarctobacterium</taxon>
    </lineage>
</organism>
<evidence type="ECO:0000256" key="1">
    <source>
        <dbReference type="ARBA" id="ARBA00004651"/>
    </source>
</evidence>
<gene>
    <name evidence="7" type="ORF">BN533_00900</name>
</gene>
<feature type="transmembrane region" description="Helical" evidence="6">
    <location>
        <begin position="237"/>
        <end position="259"/>
    </location>
</feature>
<feature type="transmembrane region" description="Helical" evidence="6">
    <location>
        <begin position="375"/>
        <end position="393"/>
    </location>
</feature>
<feature type="transmembrane region" description="Helical" evidence="6">
    <location>
        <begin position="305"/>
        <end position="325"/>
    </location>
</feature>
<dbReference type="RefSeq" id="WP_021717802.1">
    <property type="nucleotide sequence ID" value="NZ_CATWQF010000006.1"/>
</dbReference>
<evidence type="ECO:0000256" key="2">
    <source>
        <dbReference type="ARBA" id="ARBA00022475"/>
    </source>
</evidence>
<evidence type="ECO:0000256" key="3">
    <source>
        <dbReference type="ARBA" id="ARBA00022692"/>
    </source>
</evidence>
<feature type="transmembrane region" description="Helical" evidence="6">
    <location>
        <begin position="466"/>
        <end position="485"/>
    </location>
</feature>
<feature type="transmembrane region" description="Helical" evidence="6">
    <location>
        <begin position="122"/>
        <end position="141"/>
    </location>
</feature>
<feature type="transmembrane region" description="Helical" evidence="6">
    <location>
        <begin position="153"/>
        <end position="174"/>
    </location>
</feature>
<evidence type="ECO:0000256" key="4">
    <source>
        <dbReference type="ARBA" id="ARBA00022989"/>
    </source>
</evidence>
<protein>
    <recommendedName>
        <fullName evidence="8">Transporter</fullName>
    </recommendedName>
</protein>